<evidence type="ECO:0000256" key="6">
    <source>
        <dbReference type="ARBA" id="ARBA00023136"/>
    </source>
</evidence>
<dbReference type="CDD" id="cd07989">
    <property type="entry name" value="LPLAT_AGPAT-like"/>
    <property type="match status" value="1"/>
</dbReference>
<sequence>MPYLRALAFAAAMAAAFLFLVPLQALARRRGWAIQHAIQTGFCRIICATIGIRVETLGALPAAAPRFVVSNHVSWTDIVALASVAPLVFLAKSEVASWPVLGFLARLQGTVFVPRGSRKDIARVNSQLCEALRDGRDLVVFPEGTSSDGTDVLAFRPAHFEALHYSDGDVAVAPVAILYTNGAQPIDVGWYGDMTFMPHLWSLMKRGGVLCHIAFGEAITAQGKDRKSLAAEAEAQVRAILDSLRSDPS</sequence>
<evidence type="ECO:0000256" key="4">
    <source>
        <dbReference type="ARBA" id="ARBA00022989"/>
    </source>
</evidence>
<dbReference type="SUPFAM" id="SSF69593">
    <property type="entry name" value="Glycerol-3-phosphate (1)-acyltransferase"/>
    <property type="match status" value="1"/>
</dbReference>
<gene>
    <name evidence="9" type="ORF">AMST5_01351</name>
</gene>
<dbReference type="InterPro" id="IPR002123">
    <property type="entry name" value="Plipid/glycerol_acylTrfase"/>
</dbReference>
<evidence type="ECO:0000256" key="2">
    <source>
        <dbReference type="ARBA" id="ARBA00022679"/>
    </source>
</evidence>
<organism evidence="9">
    <name type="scientific">freshwater sediment metagenome</name>
    <dbReference type="NCBI Taxonomy" id="556182"/>
    <lineage>
        <taxon>unclassified sequences</taxon>
        <taxon>metagenomes</taxon>
        <taxon>ecological metagenomes</taxon>
    </lineage>
</organism>
<keyword evidence="3" id="KW-0812">Transmembrane</keyword>
<keyword evidence="6" id="KW-0472">Membrane</keyword>
<dbReference type="GO" id="GO:0016020">
    <property type="term" value="C:membrane"/>
    <property type="evidence" value="ECO:0007669"/>
    <property type="project" value="UniProtKB-SubCell"/>
</dbReference>
<feature type="domain" description="Phospholipid/glycerol acyltransferase" evidence="8">
    <location>
        <begin position="66"/>
        <end position="180"/>
    </location>
</feature>
<evidence type="ECO:0000256" key="7">
    <source>
        <dbReference type="ARBA" id="ARBA00023315"/>
    </source>
</evidence>
<evidence type="ECO:0000259" key="8">
    <source>
        <dbReference type="SMART" id="SM00563"/>
    </source>
</evidence>
<accession>A0AA48M1E0</accession>
<keyword evidence="7" id="KW-0012">Acyltransferase</keyword>
<dbReference type="GO" id="GO:0006629">
    <property type="term" value="P:lipid metabolic process"/>
    <property type="evidence" value="ECO:0007669"/>
    <property type="project" value="UniProtKB-KW"/>
</dbReference>
<dbReference type="Pfam" id="PF01553">
    <property type="entry name" value="Acyltransferase"/>
    <property type="match status" value="1"/>
</dbReference>
<evidence type="ECO:0000256" key="1">
    <source>
        <dbReference type="ARBA" id="ARBA00004370"/>
    </source>
</evidence>
<proteinExistence type="predicted"/>
<name>A0AA48M1E0_9ZZZZ</name>
<reference evidence="9" key="1">
    <citation type="submission" date="2023-07" db="EMBL/GenBank/DDBJ databases">
        <authorList>
            <person name="Pelsma A.J. K."/>
        </authorList>
    </citation>
    <scope>NUCLEOTIDE SEQUENCE</scope>
</reference>
<keyword evidence="5" id="KW-0443">Lipid metabolism</keyword>
<comment type="subcellular location">
    <subcellularLocation>
        <location evidence="1">Membrane</location>
    </subcellularLocation>
</comment>
<keyword evidence="2" id="KW-0808">Transferase</keyword>
<evidence type="ECO:0000256" key="3">
    <source>
        <dbReference type="ARBA" id="ARBA00022692"/>
    </source>
</evidence>
<evidence type="ECO:0000313" key="9">
    <source>
        <dbReference type="EMBL" id="CAJ0860962.1"/>
    </source>
</evidence>
<dbReference type="GO" id="GO:0016746">
    <property type="term" value="F:acyltransferase activity"/>
    <property type="evidence" value="ECO:0007669"/>
    <property type="project" value="UniProtKB-KW"/>
</dbReference>
<protein>
    <recommendedName>
        <fullName evidence="8">Phospholipid/glycerol acyltransferase domain-containing protein</fullName>
    </recommendedName>
</protein>
<evidence type="ECO:0000256" key="5">
    <source>
        <dbReference type="ARBA" id="ARBA00023098"/>
    </source>
</evidence>
<dbReference type="PANTHER" id="PTHR23063">
    <property type="entry name" value="PHOSPHOLIPID ACYLTRANSFERASE"/>
    <property type="match status" value="1"/>
</dbReference>
<dbReference type="PANTHER" id="PTHR23063:SF52">
    <property type="entry name" value="LYSOPHOSPHATIDYLCHOLINE ACYLTRANSFERASE"/>
    <property type="match status" value="1"/>
</dbReference>
<dbReference type="AlphaFoldDB" id="A0AA48M1E0"/>
<dbReference type="SMART" id="SM00563">
    <property type="entry name" value="PlsC"/>
    <property type="match status" value="1"/>
</dbReference>
<keyword evidence="4" id="KW-1133">Transmembrane helix</keyword>
<dbReference type="EMBL" id="OY288114">
    <property type="protein sequence ID" value="CAJ0860962.1"/>
    <property type="molecule type" value="Genomic_DNA"/>
</dbReference>